<dbReference type="Proteomes" id="UP000265515">
    <property type="component" value="Unassembled WGS sequence"/>
</dbReference>
<feature type="compositionally biased region" description="Basic and acidic residues" evidence="1">
    <location>
        <begin position="230"/>
        <end position="241"/>
    </location>
</feature>
<proteinExistence type="predicted"/>
<feature type="region of interest" description="Disordered" evidence="1">
    <location>
        <begin position="129"/>
        <end position="302"/>
    </location>
</feature>
<feature type="compositionally biased region" description="Polar residues" evidence="1">
    <location>
        <begin position="291"/>
        <end position="302"/>
    </location>
</feature>
<organism evidence="2 3">
    <name type="scientific">Chara braunii</name>
    <name type="common">Braun's stonewort</name>
    <dbReference type="NCBI Taxonomy" id="69332"/>
    <lineage>
        <taxon>Eukaryota</taxon>
        <taxon>Viridiplantae</taxon>
        <taxon>Streptophyta</taxon>
        <taxon>Charophyceae</taxon>
        <taxon>Charales</taxon>
        <taxon>Characeae</taxon>
        <taxon>Chara</taxon>
    </lineage>
</organism>
<dbReference type="AlphaFoldDB" id="A0A388M666"/>
<sequence length="396" mass="44797">MWTRDSEHHAAEERVELLIILAWRTEVEGDLIEFIFGVVEPSHRQMIVWELTIPFAQLIDDLPLDIVSRCDESPIPHVLSRRLTPYLQWSACLEDRTGGGIYPLRAEYLNPREIIDVLFFQPRTAVEETTVAKEAEVEDESEEETSDEEGNYSEYSEEEEGAESEEQEEEKYQSEEEEGSEWETLGEEADRTETREEDSEAAAWRRKEIAAGKQPLEYASGADLPIPNDPTKDPEPPKNDDGDPTAETLSALARRRRSRSPSPSPRPRVRTRVDAGHRASMNVDHNAPHDNGSSIDTSSQGNISNTPALDLIIFDKNIWKNDIGSTDSRYLHLVENVVSDGKIPMSLVMGGNGIELHRDDGKEFWYLYSLEKEVDVKLDDEGSTEDPVTPTEMIDA</sequence>
<dbReference type="EMBL" id="BFEA01000785">
    <property type="protein sequence ID" value="GBG90087.1"/>
    <property type="molecule type" value="Genomic_DNA"/>
</dbReference>
<accession>A0A388M666</accession>
<reference evidence="2 3" key="1">
    <citation type="journal article" date="2018" name="Cell">
        <title>The Chara Genome: Secondary Complexity and Implications for Plant Terrestrialization.</title>
        <authorList>
            <person name="Nishiyama T."/>
            <person name="Sakayama H."/>
            <person name="Vries J.D."/>
            <person name="Buschmann H."/>
            <person name="Saint-Marcoux D."/>
            <person name="Ullrich K.K."/>
            <person name="Haas F.B."/>
            <person name="Vanderstraeten L."/>
            <person name="Becker D."/>
            <person name="Lang D."/>
            <person name="Vosolsobe S."/>
            <person name="Rombauts S."/>
            <person name="Wilhelmsson P.K.I."/>
            <person name="Janitza P."/>
            <person name="Kern R."/>
            <person name="Heyl A."/>
            <person name="Rumpler F."/>
            <person name="Villalobos L.I.A.C."/>
            <person name="Clay J.M."/>
            <person name="Skokan R."/>
            <person name="Toyoda A."/>
            <person name="Suzuki Y."/>
            <person name="Kagoshima H."/>
            <person name="Schijlen E."/>
            <person name="Tajeshwar N."/>
            <person name="Catarino B."/>
            <person name="Hetherington A.J."/>
            <person name="Saltykova A."/>
            <person name="Bonnot C."/>
            <person name="Breuninger H."/>
            <person name="Symeonidi A."/>
            <person name="Radhakrishnan G.V."/>
            <person name="Van Nieuwerburgh F."/>
            <person name="Deforce D."/>
            <person name="Chang C."/>
            <person name="Karol K.G."/>
            <person name="Hedrich R."/>
            <person name="Ulvskov P."/>
            <person name="Glockner G."/>
            <person name="Delwiche C.F."/>
            <person name="Petrasek J."/>
            <person name="Van de Peer Y."/>
            <person name="Friml J."/>
            <person name="Beilby M."/>
            <person name="Dolan L."/>
            <person name="Kohara Y."/>
            <person name="Sugano S."/>
            <person name="Fujiyama A."/>
            <person name="Delaux P.-M."/>
            <person name="Quint M."/>
            <person name="TheiBen G."/>
            <person name="Hagemann M."/>
            <person name="Harholt J."/>
            <person name="Dunand C."/>
            <person name="Zachgo S."/>
            <person name="Langdale J."/>
            <person name="Maumus F."/>
            <person name="Straeten D.V.D."/>
            <person name="Gould S.B."/>
            <person name="Rensing S.A."/>
        </authorList>
    </citation>
    <scope>NUCLEOTIDE SEQUENCE [LARGE SCALE GENOMIC DNA]</scope>
    <source>
        <strain evidence="2 3">S276</strain>
    </source>
</reference>
<evidence type="ECO:0000256" key="1">
    <source>
        <dbReference type="SAM" id="MobiDB-lite"/>
    </source>
</evidence>
<dbReference type="Gramene" id="GBG90087">
    <property type="protein sequence ID" value="GBG90087"/>
    <property type="gene ID" value="CBR_g50180"/>
</dbReference>
<comment type="caution">
    <text evidence="2">The sequence shown here is derived from an EMBL/GenBank/DDBJ whole genome shotgun (WGS) entry which is preliminary data.</text>
</comment>
<evidence type="ECO:0000313" key="2">
    <source>
        <dbReference type="EMBL" id="GBG90087.1"/>
    </source>
</evidence>
<protein>
    <submittedName>
        <fullName evidence="2">Uncharacterized protein</fullName>
    </submittedName>
</protein>
<feature type="compositionally biased region" description="Acidic residues" evidence="1">
    <location>
        <begin position="136"/>
        <end position="187"/>
    </location>
</feature>
<name>A0A388M666_CHABU</name>
<keyword evidence="3" id="KW-1185">Reference proteome</keyword>
<evidence type="ECO:0000313" key="3">
    <source>
        <dbReference type="Proteomes" id="UP000265515"/>
    </source>
</evidence>
<gene>
    <name evidence="2" type="ORF">CBR_g50180</name>
</gene>